<dbReference type="SUPFAM" id="SSF56112">
    <property type="entry name" value="Protein kinase-like (PK-like)"/>
    <property type="match status" value="1"/>
</dbReference>
<dbReference type="Gene3D" id="1.20.1250.20">
    <property type="entry name" value="MFS general substrate transporter like domains"/>
    <property type="match status" value="2"/>
</dbReference>
<evidence type="ECO:0000256" key="10">
    <source>
        <dbReference type="ARBA" id="ARBA00044648"/>
    </source>
</evidence>
<comment type="catalytic activity">
    <reaction evidence="11">
        <text>D-xylose(out) = D-xylose(in)</text>
        <dbReference type="Rhea" id="RHEA:78427"/>
        <dbReference type="ChEBI" id="CHEBI:53455"/>
    </reaction>
    <physiologicalReaction direction="left-to-right" evidence="11">
        <dbReference type="Rhea" id="RHEA:78428"/>
    </physiologicalReaction>
</comment>
<dbReference type="SMART" id="SM00220">
    <property type="entry name" value="S_TKc"/>
    <property type="match status" value="1"/>
</dbReference>
<keyword evidence="4 18" id="KW-0812">Transmembrane</keyword>
<sequence length="744" mass="82369">MKARFISLSLISVAPAHLRGGLTSLYQFNITLGILVAAAVDVPLVKRGGGWRIAIILQSFPALCLLIGMIFLPRSPRWLVQKGRINEAYDVLLKLREERDAQQELKDILQSWQDSGEDEVSWRELARGRTKQLLMVGIALQMLQQLTGMNALMYFGPRIFRSLSLEENTFQAVNNAVNCLSTLPALYLADRCGRRGLLIWGTTGMICACCVIATVGSFASHEAAAAGPTSMAAYVTVSMVFTFVINFAYGWGPMVWVYCAEMFPLRSRSRCVGVTTMSSWIVEIQHEDRLKSRLRAEDCDSEVFSTASPDTSVESLTTALEEDYKVKKVLGQGKFGLVQEVVRKGTKQSFAVKVVSSNKQSEDEIQLMASLRHENIVCLHDSLEHDEMLYIIMELCSGGTLRSWIEDRYNEHLNMQVYTAPPKRVLANCIWQILDALKYLHGRGFVHRDIKLENLLLLNAGKCPQLKLADFGMATEFQKGELMTQRCGSPGYMAPEVVRGGYTELCDLWSVGIVFYQLATGKRLWPLTPTHEQHYDQVLAETPLTLKSDAYWNRLGPGALEMAQDLLSLECSRPTAACTIENDWLRKHVLGGDDGWGRFSIVSAMSWAHVFSAEETRGNYLIAQLSPVLLEGLGLASFFVFAGFSAAALGLACWLPETRGVALEDIERLFDERFGAARTVSSKAKAQILGLPQPAEEVSVLVGKAPCGTEEQGESDAMAAELGRPGKGREVQKQGSSDFDSVVK</sequence>
<accession>A0A1Q9EE39</accession>
<dbReference type="InterPro" id="IPR020846">
    <property type="entry name" value="MFS_dom"/>
</dbReference>
<comment type="catalytic activity">
    <reaction evidence="10">
        <text>D-glucose(out) = D-glucose(in)</text>
        <dbReference type="Rhea" id="RHEA:60376"/>
        <dbReference type="ChEBI" id="CHEBI:4167"/>
    </reaction>
    <physiologicalReaction direction="left-to-right" evidence="10">
        <dbReference type="Rhea" id="RHEA:60377"/>
    </physiologicalReaction>
</comment>
<dbReference type="Gene3D" id="1.10.510.10">
    <property type="entry name" value="Transferase(Phosphotransferase) domain 1"/>
    <property type="match status" value="1"/>
</dbReference>
<feature type="transmembrane region" description="Helical" evidence="18">
    <location>
        <begin position="633"/>
        <end position="655"/>
    </location>
</feature>
<dbReference type="InterPro" id="IPR003663">
    <property type="entry name" value="Sugar/inositol_transpt"/>
</dbReference>
<keyword evidence="8 18" id="KW-0472">Membrane</keyword>
<dbReference type="GO" id="GO:0004672">
    <property type="term" value="F:protein kinase activity"/>
    <property type="evidence" value="ECO:0007669"/>
    <property type="project" value="InterPro"/>
</dbReference>
<feature type="transmembrane region" description="Helical" evidence="18">
    <location>
        <begin position="231"/>
        <end position="260"/>
    </location>
</feature>
<comment type="catalytic activity">
    <reaction evidence="14">
        <text>D-fructose(out) = D-fructose(in)</text>
        <dbReference type="Rhea" id="RHEA:60372"/>
        <dbReference type="ChEBI" id="CHEBI:37721"/>
    </reaction>
    <physiologicalReaction direction="left-to-right" evidence="14">
        <dbReference type="Rhea" id="RHEA:60373"/>
    </physiologicalReaction>
</comment>
<dbReference type="FunFam" id="3.30.200.20:FF:000042">
    <property type="entry name" value="Aurora kinase A"/>
    <property type="match status" value="1"/>
</dbReference>
<feature type="binding site" evidence="16">
    <location>
        <position position="353"/>
    </location>
    <ligand>
        <name>ATP</name>
        <dbReference type="ChEBI" id="CHEBI:30616"/>
    </ligand>
</feature>
<comment type="subunit">
    <text evidence="3">Homodimer.</text>
</comment>
<dbReference type="Gene3D" id="3.30.200.20">
    <property type="entry name" value="Phosphorylase Kinase, domain 1"/>
    <property type="match status" value="1"/>
</dbReference>
<evidence type="ECO:0000259" key="19">
    <source>
        <dbReference type="PROSITE" id="PS50011"/>
    </source>
</evidence>
<keyword evidence="5 16" id="KW-0547">Nucleotide-binding</keyword>
<dbReference type="InterPro" id="IPR036259">
    <property type="entry name" value="MFS_trans_sf"/>
</dbReference>
<evidence type="ECO:0000256" key="2">
    <source>
        <dbReference type="ARBA" id="ARBA00010992"/>
    </source>
</evidence>
<keyword evidence="7 18" id="KW-1133">Transmembrane helix</keyword>
<feature type="transmembrane region" description="Helical" evidence="18">
    <location>
        <begin position="133"/>
        <end position="155"/>
    </location>
</feature>
<dbReference type="Pfam" id="PF00069">
    <property type="entry name" value="Pkinase"/>
    <property type="match status" value="1"/>
</dbReference>
<name>A0A1Q9EE39_SYMMI</name>
<evidence type="ECO:0000313" key="22">
    <source>
        <dbReference type="Proteomes" id="UP000186817"/>
    </source>
</evidence>
<evidence type="ECO:0000256" key="14">
    <source>
        <dbReference type="ARBA" id="ARBA00044710"/>
    </source>
</evidence>
<dbReference type="Pfam" id="PF00083">
    <property type="entry name" value="Sugar_tr"/>
    <property type="match status" value="1"/>
</dbReference>
<evidence type="ECO:0000256" key="5">
    <source>
        <dbReference type="ARBA" id="ARBA00022741"/>
    </source>
</evidence>
<keyword evidence="6 16" id="KW-0067">ATP-binding</keyword>
<dbReference type="PROSITE" id="PS00107">
    <property type="entry name" value="PROTEIN_KINASE_ATP"/>
    <property type="match status" value="1"/>
</dbReference>
<comment type="similarity">
    <text evidence="2">Belongs to the major facilitator superfamily. Sugar transporter (TC 2.A.1.1) family.</text>
</comment>
<dbReference type="PANTHER" id="PTHR48022:SF2">
    <property type="entry name" value="PLASTIDIC GLUCOSE TRANSPORTER 4"/>
    <property type="match status" value="1"/>
</dbReference>
<dbReference type="Proteomes" id="UP000186817">
    <property type="component" value="Unassembled WGS sequence"/>
</dbReference>
<proteinExistence type="inferred from homology"/>
<dbReference type="InterPro" id="IPR017441">
    <property type="entry name" value="Protein_kinase_ATP_BS"/>
</dbReference>
<dbReference type="InterPro" id="IPR008271">
    <property type="entry name" value="Ser/Thr_kinase_AS"/>
</dbReference>
<dbReference type="PANTHER" id="PTHR48022">
    <property type="entry name" value="PLASTIDIC GLUCOSE TRANSPORTER 4"/>
    <property type="match status" value="1"/>
</dbReference>
<evidence type="ECO:0000256" key="18">
    <source>
        <dbReference type="SAM" id="Phobius"/>
    </source>
</evidence>
<feature type="compositionally biased region" description="Polar residues" evidence="17">
    <location>
        <begin position="733"/>
        <end position="744"/>
    </location>
</feature>
<comment type="catalytic activity">
    <reaction evidence="9">
        <text>D-galactose(in) = D-galactose(out)</text>
        <dbReference type="Rhea" id="RHEA:34915"/>
        <dbReference type="ChEBI" id="CHEBI:4139"/>
    </reaction>
    <physiologicalReaction direction="right-to-left" evidence="9">
        <dbReference type="Rhea" id="RHEA:34917"/>
    </physiologicalReaction>
</comment>
<dbReference type="PRINTS" id="PR00171">
    <property type="entry name" value="SUGRTRNSPORT"/>
</dbReference>
<comment type="caution">
    <text evidence="21">The sequence shown here is derived from an EMBL/GenBank/DDBJ whole genome shotgun (WGS) entry which is preliminary data.</text>
</comment>
<evidence type="ECO:0000259" key="20">
    <source>
        <dbReference type="PROSITE" id="PS50850"/>
    </source>
</evidence>
<dbReference type="InterPro" id="IPR000719">
    <property type="entry name" value="Prot_kinase_dom"/>
</dbReference>
<dbReference type="InterPro" id="IPR050360">
    <property type="entry name" value="MFS_Sugar_Transporters"/>
</dbReference>
<feature type="domain" description="Protein kinase" evidence="19">
    <location>
        <begin position="324"/>
        <end position="585"/>
    </location>
</feature>
<keyword evidence="22" id="KW-1185">Reference proteome</keyword>
<feature type="transmembrane region" description="Helical" evidence="18">
    <location>
        <begin position="28"/>
        <end position="46"/>
    </location>
</feature>
<protein>
    <recommendedName>
        <fullName evidence="15">Hexose transporter 1</fullName>
    </recommendedName>
</protein>
<dbReference type="PROSITE" id="PS00108">
    <property type="entry name" value="PROTEIN_KINASE_ST"/>
    <property type="match status" value="1"/>
</dbReference>
<dbReference type="OrthoDB" id="419455at2759"/>
<evidence type="ECO:0000256" key="4">
    <source>
        <dbReference type="ARBA" id="ARBA00022692"/>
    </source>
</evidence>
<reference evidence="21 22" key="1">
    <citation type="submission" date="2016-02" db="EMBL/GenBank/DDBJ databases">
        <title>Genome analysis of coral dinoflagellate symbionts highlights evolutionary adaptations to a symbiotic lifestyle.</title>
        <authorList>
            <person name="Aranda M."/>
            <person name="Li Y."/>
            <person name="Liew Y.J."/>
            <person name="Baumgarten S."/>
            <person name="Simakov O."/>
            <person name="Wilson M."/>
            <person name="Piel J."/>
            <person name="Ashoor H."/>
            <person name="Bougouffa S."/>
            <person name="Bajic V.B."/>
            <person name="Ryu T."/>
            <person name="Ravasi T."/>
            <person name="Bayer T."/>
            <person name="Micklem G."/>
            <person name="Kim H."/>
            <person name="Bhak J."/>
            <person name="Lajeunesse T.C."/>
            <person name="Voolstra C.R."/>
        </authorList>
    </citation>
    <scope>NUCLEOTIDE SEQUENCE [LARGE SCALE GENOMIC DNA]</scope>
    <source>
        <strain evidence="21 22">CCMP2467</strain>
    </source>
</reference>
<evidence type="ECO:0000256" key="7">
    <source>
        <dbReference type="ARBA" id="ARBA00022989"/>
    </source>
</evidence>
<evidence type="ECO:0000256" key="13">
    <source>
        <dbReference type="ARBA" id="ARBA00044668"/>
    </source>
</evidence>
<dbReference type="GO" id="GO:0005351">
    <property type="term" value="F:carbohydrate:proton symporter activity"/>
    <property type="evidence" value="ECO:0007669"/>
    <property type="project" value="TreeGrafter"/>
</dbReference>
<evidence type="ECO:0000256" key="12">
    <source>
        <dbReference type="ARBA" id="ARBA00044662"/>
    </source>
</evidence>
<dbReference type="GO" id="GO:0005524">
    <property type="term" value="F:ATP binding"/>
    <property type="evidence" value="ECO:0007669"/>
    <property type="project" value="UniProtKB-UniRule"/>
</dbReference>
<evidence type="ECO:0000256" key="17">
    <source>
        <dbReference type="SAM" id="MobiDB-lite"/>
    </source>
</evidence>
<comment type="catalytic activity">
    <reaction evidence="12">
        <text>D-mannose(out) = D-mannose(in)</text>
        <dbReference type="Rhea" id="RHEA:78391"/>
        <dbReference type="ChEBI" id="CHEBI:4208"/>
    </reaction>
    <physiologicalReaction direction="left-to-right" evidence="12">
        <dbReference type="Rhea" id="RHEA:78392"/>
    </physiologicalReaction>
</comment>
<evidence type="ECO:0000256" key="3">
    <source>
        <dbReference type="ARBA" id="ARBA00011738"/>
    </source>
</evidence>
<evidence type="ECO:0000256" key="16">
    <source>
        <dbReference type="PROSITE-ProRule" id="PRU10141"/>
    </source>
</evidence>
<comment type="catalytic activity">
    <reaction evidence="13">
        <text>D-glucosamine(out) = D-glucosamine(in)</text>
        <dbReference type="Rhea" id="RHEA:78423"/>
        <dbReference type="ChEBI" id="CHEBI:58723"/>
    </reaction>
    <physiologicalReaction direction="left-to-right" evidence="13">
        <dbReference type="Rhea" id="RHEA:78424"/>
    </physiologicalReaction>
</comment>
<evidence type="ECO:0000256" key="9">
    <source>
        <dbReference type="ARBA" id="ARBA00044637"/>
    </source>
</evidence>
<evidence type="ECO:0000256" key="15">
    <source>
        <dbReference type="ARBA" id="ARBA00044780"/>
    </source>
</evidence>
<evidence type="ECO:0000256" key="11">
    <source>
        <dbReference type="ARBA" id="ARBA00044656"/>
    </source>
</evidence>
<gene>
    <name evidence="21" type="primary">ywtG</name>
    <name evidence="21" type="ORF">AK812_SmicGene11092</name>
</gene>
<dbReference type="InterPro" id="IPR005828">
    <property type="entry name" value="MFS_sugar_transport-like"/>
</dbReference>
<feature type="transmembrane region" description="Helical" evidence="18">
    <location>
        <begin position="53"/>
        <end position="72"/>
    </location>
</feature>
<dbReference type="PROSITE" id="PS50011">
    <property type="entry name" value="PROTEIN_KINASE_DOM"/>
    <property type="match status" value="1"/>
</dbReference>
<feature type="transmembrane region" description="Helical" evidence="18">
    <location>
        <begin position="197"/>
        <end position="219"/>
    </location>
</feature>
<evidence type="ECO:0000256" key="6">
    <source>
        <dbReference type="ARBA" id="ARBA00022840"/>
    </source>
</evidence>
<evidence type="ECO:0000256" key="1">
    <source>
        <dbReference type="ARBA" id="ARBA00004141"/>
    </source>
</evidence>
<evidence type="ECO:0000256" key="8">
    <source>
        <dbReference type="ARBA" id="ARBA00023136"/>
    </source>
</evidence>
<dbReference type="AlphaFoldDB" id="A0A1Q9EE39"/>
<dbReference type="EMBL" id="LSRX01000178">
    <property type="protein sequence ID" value="OLQ05682.1"/>
    <property type="molecule type" value="Genomic_DNA"/>
</dbReference>
<feature type="region of interest" description="Disordered" evidence="17">
    <location>
        <begin position="708"/>
        <end position="744"/>
    </location>
</feature>
<dbReference type="SUPFAM" id="SSF103473">
    <property type="entry name" value="MFS general substrate transporter"/>
    <property type="match status" value="1"/>
</dbReference>
<dbReference type="InterPro" id="IPR011009">
    <property type="entry name" value="Kinase-like_dom_sf"/>
</dbReference>
<feature type="domain" description="Major facilitator superfamily (MFS) profile" evidence="20">
    <location>
        <begin position="1"/>
        <end position="326"/>
    </location>
</feature>
<comment type="subcellular location">
    <subcellularLocation>
        <location evidence="1">Membrane</location>
        <topology evidence="1">Multi-pass membrane protein</topology>
    </subcellularLocation>
</comment>
<evidence type="ECO:0000313" key="21">
    <source>
        <dbReference type="EMBL" id="OLQ05682.1"/>
    </source>
</evidence>
<dbReference type="PROSITE" id="PS50850">
    <property type="entry name" value="MFS"/>
    <property type="match status" value="1"/>
</dbReference>
<organism evidence="21 22">
    <name type="scientific">Symbiodinium microadriaticum</name>
    <name type="common">Dinoflagellate</name>
    <name type="synonym">Zooxanthella microadriatica</name>
    <dbReference type="NCBI Taxonomy" id="2951"/>
    <lineage>
        <taxon>Eukaryota</taxon>
        <taxon>Sar</taxon>
        <taxon>Alveolata</taxon>
        <taxon>Dinophyceae</taxon>
        <taxon>Suessiales</taxon>
        <taxon>Symbiodiniaceae</taxon>
        <taxon>Symbiodinium</taxon>
    </lineage>
</organism>
<dbReference type="GO" id="GO:0016020">
    <property type="term" value="C:membrane"/>
    <property type="evidence" value="ECO:0007669"/>
    <property type="project" value="UniProtKB-SubCell"/>
</dbReference>